<comment type="similarity">
    <text evidence="1">Belongs to the cytochrome P450 family.</text>
</comment>
<evidence type="ECO:0000313" key="3">
    <source>
        <dbReference type="EMBL" id="KAF4628637.1"/>
    </source>
</evidence>
<protein>
    <recommendedName>
        <fullName evidence="5">Cytochrome P450</fullName>
    </recommendedName>
</protein>
<reference evidence="3 4" key="1">
    <citation type="submission" date="2020-03" db="EMBL/GenBank/DDBJ databases">
        <title>Draft Genome Sequence of Cudoniella acicularis.</title>
        <authorList>
            <person name="Buettner E."/>
            <person name="Kellner H."/>
        </authorList>
    </citation>
    <scope>NUCLEOTIDE SEQUENCE [LARGE SCALE GENOMIC DNA]</scope>
    <source>
        <strain evidence="3 4">DSM 108380</strain>
    </source>
</reference>
<dbReference type="SUPFAM" id="SSF48264">
    <property type="entry name" value="Cytochrome P450"/>
    <property type="match status" value="1"/>
</dbReference>
<feature type="transmembrane region" description="Helical" evidence="2">
    <location>
        <begin position="21"/>
        <end position="43"/>
    </location>
</feature>
<evidence type="ECO:0000256" key="2">
    <source>
        <dbReference type="SAM" id="Phobius"/>
    </source>
</evidence>
<sequence length="459" mass="51873">MGSQFLREESTINSIILHFKSVKVPSVGIFVAFVVAFLLHATVSATVSNTVLSSIINAYLNWRFPIKSTNGQEDLPTLAYVFPNGQGNSEKLAESAKGQRTLEKTYGKIVLTRPHQVQAVFKDSNLHLKGENFNQGWLCGQILGNCLGILNLENWTRVRSICVDIFQHNKAPTHIPFIQQRIDKQFQILQSTKQIQNKKMTLQPSEDLKLLSFQIFCDIIYHDLTSTMETELLSLLKLRESIWVEVTKGGICRFSFSQILPTPTNRLLRTFKSKWEDFNDRAYKRAKNIGLGPETPIILLYTALDEGRMKKIEVLHTLDELLFENLDVSLGALAWNVIFLAAHPETQAEVRKEIAQAKEKDGEEAWVSYLLSNSTLIQACILESARLKPIVLFTTVQAIPSPRVVDDFVIPAGTHFVVDTHALNVSDPYWGDESTKYKPGRWLQSRSLTSERVEAEAVV</sequence>
<evidence type="ECO:0008006" key="5">
    <source>
        <dbReference type="Google" id="ProtNLM"/>
    </source>
</evidence>
<dbReference type="GO" id="GO:0020037">
    <property type="term" value="F:heme binding"/>
    <property type="evidence" value="ECO:0007669"/>
    <property type="project" value="InterPro"/>
</dbReference>
<dbReference type="GO" id="GO:0016705">
    <property type="term" value="F:oxidoreductase activity, acting on paired donors, with incorporation or reduction of molecular oxygen"/>
    <property type="evidence" value="ECO:0007669"/>
    <property type="project" value="InterPro"/>
</dbReference>
<dbReference type="AlphaFoldDB" id="A0A8H4REI2"/>
<dbReference type="OrthoDB" id="2789670at2759"/>
<keyword evidence="2" id="KW-0812">Transmembrane</keyword>
<dbReference type="InterPro" id="IPR050196">
    <property type="entry name" value="Cytochrome_P450_Monoox"/>
</dbReference>
<keyword evidence="2" id="KW-0472">Membrane</keyword>
<gene>
    <name evidence="3" type="ORF">G7Y89_g9513</name>
</gene>
<dbReference type="Pfam" id="PF00067">
    <property type="entry name" value="p450"/>
    <property type="match status" value="1"/>
</dbReference>
<dbReference type="Gene3D" id="1.10.630.10">
    <property type="entry name" value="Cytochrome P450"/>
    <property type="match status" value="1"/>
</dbReference>
<dbReference type="PANTHER" id="PTHR24291">
    <property type="entry name" value="CYTOCHROME P450 FAMILY 4"/>
    <property type="match status" value="1"/>
</dbReference>
<dbReference type="GO" id="GO:0005506">
    <property type="term" value="F:iron ion binding"/>
    <property type="evidence" value="ECO:0007669"/>
    <property type="project" value="InterPro"/>
</dbReference>
<name>A0A8H4REI2_9HELO</name>
<dbReference type="Proteomes" id="UP000566819">
    <property type="component" value="Unassembled WGS sequence"/>
</dbReference>
<dbReference type="GO" id="GO:0004497">
    <property type="term" value="F:monooxygenase activity"/>
    <property type="evidence" value="ECO:0007669"/>
    <property type="project" value="InterPro"/>
</dbReference>
<accession>A0A8H4REI2</accession>
<comment type="caution">
    <text evidence="3">The sequence shown here is derived from an EMBL/GenBank/DDBJ whole genome shotgun (WGS) entry which is preliminary data.</text>
</comment>
<dbReference type="InterPro" id="IPR036396">
    <property type="entry name" value="Cyt_P450_sf"/>
</dbReference>
<evidence type="ECO:0000313" key="4">
    <source>
        <dbReference type="Proteomes" id="UP000566819"/>
    </source>
</evidence>
<dbReference type="InterPro" id="IPR001128">
    <property type="entry name" value="Cyt_P450"/>
</dbReference>
<keyword evidence="2" id="KW-1133">Transmembrane helix</keyword>
<dbReference type="EMBL" id="JAAMPI010000783">
    <property type="protein sequence ID" value="KAF4628637.1"/>
    <property type="molecule type" value="Genomic_DNA"/>
</dbReference>
<keyword evidence="4" id="KW-1185">Reference proteome</keyword>
<organism evidence="3 4">
    <name type="scientific">Cudoniella acicularis</name>
    <dbReference type="NCBI Taxonomy" id="354080"/>
    <lineage>
        <taxon>Eukaryota</taxon>
        <taxon>Fungi</taxon>
        <taxon>Dikarya</taxon>
        <taxon>Ascomycota</taxon>
        <taxon>Pezizomycotina</taxon>
        <taxon>Leotiomycetes</taxon>
        <taxon>Helotiales</taxon>
        <taxon>Tricladiaceae</taxon>
        <taxon>Cudoniella</taxon>
    </lineage>
</organism>
<evidence type="ECO:0000256" key="1">
    <source>
        <dbReference type="ARBA" id="ARBA00010617"/>
    </source>
</evidence>
<proteinExistence type="inferred from homology"/>
<dbReference type="PANTHER" id="PTHR24291:SF167">
    <property type="entry name" value="CYTOCHROME P450 MONOOXYGENASE GLIC"/>
    <property type="match status" value="1"/>
</dbReference>